<sequence>MNAPTLPSFGAKPKMINGKIVWSSGPSMRQYFALPESIMYYMAMNPSSAEVYKKLIQSCKYFFEKNPILVAADIYGETTICSKKECDGYDDEGRCCVKIDLEKFSTKFWFTHAFYLDNTDKPNFTSMLCPKIYRCEAKILSLTDQNLMYDELQFLGSSVEHIGLRFCQITNADGSTVMLGEILGALPRYD</sequence>
<reference evidence="2" key="1">
    <citation type="submission" date="2022-11" db="UniProtKB">
        <authorList>
            <consortium name="WormBaseParasite"/>
        </authorList>
    </citation>
    <scope>IDENTIFICATION</scope>
</reference>
<dbReference type="WBParaSite" id="ES5_v2.g18229.t1">
    <property type="protein sequence ID" value="ES5_v2.g18229.t1"/>
    <property type="gene ID" value="ES5_v2.g18229"/>
</dbReference>
<name>A0AC34FLJ4_9BILA</name>
<protein>
    <submittedName>
        <fullName evidence="2">Uncharacterized protein</fullName>
    </submittedName>
</protein>
<dbReference type="Proteomes" id="UP000887579">
    <property type="component" value="Unplaced"/>
</dbReference>
<evidence type="ECO:0000313" key="2">
    <source>
        <dbReference type="WBParaSite" id="ES5_v2.g18229.t1"/>
    </source>
</evidence>
<proteinExistence type="predicted"/>
<accession>A0AC34FLJ4</accession>
<evidence type="ECO:0000313" key="1">
    <source>
        <dbReference type="Proteomes" id="UP000887579"/>
    </source>
</evidence>
<organism evidence="1 2">
    <name type="scientific">Panagrolaimus sp. ES5</name>
    <dbReference type="NCBI Taxonomy" id="591445"/>
    <lineage>
        <taxon>Eukaryota</taxon>
        <taxon>Metazoa</taxon>
        <taxon>Ecdysozoa</taxon>
        <taxon>Nematoda</taxon>
        <taxon>Chromadorea</taxon>
        <taxon>Rhabditida</taxon>
        <taxon>Tylenchina</taxon>
        <taxon>Panagrolaimomorpha</taxon>
        <taxon>Panagrolaimoidea</taxon>
        <taxon>Panagrolaimidae</taxon>
        <taxon>Panagrolaimus</taxon>
    </lineage>
</organism>